<dbReference type="Gene3D" id="3.40.710.10">
    <property type="entry name" value="DD-peptidase/beta-lactamase superfamily"/>
    <property type="match status" value="1"/>
</dbReference>
<dbReference type="GO" id="GO:0004180">
    <property type="term" value="F:carboxypeptidase activity"/>
    <property type="evidence" value="ECO:0007669"/>
    <property type="project" value="UniProtKB-KW"/>
</dbReference>
<dbReference type="RefSeq" id="WP_133878161.1">
    <property type="nucleotide sequence ID" value="NZ_BOMD01000044.1"/>
</dbReference>
<dbReference type="EMBL" id="SNWR01000002">
    <property type="protein sequence ID" value="TDO32155.1"/>
    <property type="molecule type" value="Genomic_DNA"/>
</dbReference>
<feature type="signal peptide" evidence="1">
    <location>
        <begin position="1"/>
        <end position="20"/>
    </location>
</feature>
<dbReference type="OrthoDB" id="3174977at2"/>
<keyword evidence="3" id="KW-0645">Protease</keyword>
<evidence type="ECO:0000259" key="2">
    <source>
        <dbReference type="Pfam" id="PF00144"/>
    </source>
</evidence>
<feature type="domain" description="Beta-lactamase-related" evidence="2">
    <location>
        <begin position="63"/>
        <end position="383"/>
    </location>
</feature>
<dbReference type="InterPro" id="IPR012338">
    <property type="entry name" value="Beta-lactam/transpept-like"/>
</dbReference>
<keyword evidence="4" id="KW-1185">Reference proteome</keyword>
<dbReference type="Pfam" id="PF00144">
    <property type="entry name" value="Beta-lactamase"/>
    <property type="match status" value="1"/>
</dbReference>
<dbReference type="PANTHER" id="PTHR46825">
    <property type="entry name" value="D-ALANYL-D-ALANINE-CARBOXYPEPTIDASE/ENDOPEPTIDASE AMPH"/>
    <property type="match status" value="1"/>
</dbReference>
<name>A0A4R6JCA1_9ACTN</name>
<comment type="caution">
    <text evidence="3">The sequence shown here is derived from an EMBL/GenBank/DDBJ whole genome shotgun (WGS) entry which is preliminary data.</text>
</comment>
<feature type="chain" id="PRO_5038610990" evidence="1">
    <location>
        <begin position="21"/>
        <end position="409"/>
    </location>
</feature>
<keyword evidence="1" id="KW-0732">Signal</keyword>
<organism evidence="3 4">
    <name type="scientific">Paractinoplanes brasiliensis</name>
    <dbReference type="NCBI Taxonomy" id="52695"/>
    <lineage>
        <taxon>Bacteria</taxon>
        <taxon>Bacillati</taxon>
        <taxon>Actinomycetota</taxon>
        <taxon>Actinomycetes</taxon>
        <taxon>Micromonosporales</taxon>
        <taxon>Micromonosporaceae</taxon>
        <taxon>Paractinoplanes</taxon>
    </lineage>
</organism>
<dbReference type="InterPro" id="IPR001466">
    <property type="entry name" value="Beta-lactam-related"/>
</dbReference>
<evidence type="ECO:0000313" key="4">
    <source>
        <dbReference type="Proteomes" id="UP000294901"/>
    </source>
</evidence>
<keyword evidence="3" id="KW-0121">Carboxypeptidase</keyword>
<reference evidence="3 4" key="1">
    <citation type="submission" date="2019-03" db="EMBL/GenBank/DDBJ databases">
        <title>Sequencing the genomes of 1000 actinobacteria strains.</title>
        <authorList>
            <person name="Klenk H.-P."/>
        </authorList>
    </citation>
    <scope>NUCLEOTIDE SEQUENCE [LARGE SCALE GENOMIC DNA]</scope>
    <source>
        <strain evidence="3 4">DSM 43805</strain>
    </source>
</reference>
<dbReference type="AlphaFoldDB" id="A0A4R6JCA1"/>
<dbReference type="SUPFAM" id="SSF56601">
    <property type="entry name" value="beta-lactamase/transpeptidase-like"/>
    <property type="match status" value="1"/>
</dbReference>
<accession>A0A4R6JCA1</accession>
<sequence>MKRSLVAGIVAATVAGGALAGIGAAQAGTGDRPAPVAHRPNPTATLQSDADALLKFGAPGVLAELDTPRGAVRVRSGYGNVAARTPVPWEAKFRIGSYTKPFVAATVLQLVGERKLSLDDKVEHFLPGLLRGKGIDGRKITVRQLLQHTSGVPEYFRGITDTGTEEGFLKNRLRGYTDVQLVRLSLQFPADFAPGAKWYYSNTNYVLAGMIIKKVTGHSWQQEVRARIVKPLGLRDTSLPGARTAVPRPHAVGYQRFSGPGATPEDPKYGEPIDATVLNPSVADAAGEMISTAADANTFLRALMTGKVLKRAQLNEMLTTVDTIDLLKNRWPGARYGLGIVWAENSCGGYWSHGGDIEGFMTRNGVTPDGSRSVTVSINTDSLKPAPGVQLPATDIATELVDHALCGVR</sequence>
<protein>
    <submittedName>
        <fullName evidence="3">D-alanyl-D-alanine carboxypeptidase</fullName>
    </submittedName>
</protein>
<dbReference type="Proteomes" id="UP000294901">
    <property type="component" value="Unassembled WGS sequence"/>
</dbReference>
<keyword evidence="3" id="KW-0378">Hydrolase</keyword>
<evidence type="ECO:0000256" key="1">
    <source>
        <dbReference type="SAM" id="SignalP"/>
    </source>
</evidence>
<dbReference type="PANTHER" id="PTHR46825:SF7">
    <property type="entry name" value="D-ALANYL-D-ALANINE CARBOXYPEPTIDASE"/>
    <property type="match status" value="1"/>
</dbReference>
<dbReference type="InterPro" id="IPR050491">
    <property type="entry name" value="AmpC-like"/>
</dbReference>
<gene>
    <name evidence="3" type="ORF">C8E87_7601</name>
</gene>
<evidence type="ECO:0000313" key="3">
    <source>
        <dbReference type="EMBL" id="TDO32155.1"/>
    </source>
</evidence>
<proteinExistence type="predicted"/>